<keyword evidence="2" id="KW-1185">Reference proteome</keyword>
<evidence type="ECO:0000313" key="1">
    <source>
        <dbReference type="EMBL" id="KMM38966.1"/>
    </source>
</evidence>
<name>A0A0J6CRN7_9BACL</name>
<dbReference type="EMBL" id="LELK01000001">
    <property type="protein sequence ID" value="KMM38966.1"/>
    <property type="molecule type" value="Genomic_DNA"/>
</dbReference>
<protein>
    <submittedName>
        <fullName evidence="1">Uncharacterized protein</fullName>
    </submittedName>
</protein>
<gene>
    <name evidence="1" type="ORF">AB986_06885</name>
</gene>
<dbReference type="AlphaFoldDB" id="A0A0J6CRN7"/>
<dbReference type="Proteomes" id="UP000035996">
    <property type="component" value="Unassembled WGS sequence"/>
</dbReference>
<comment type="caution">
    <text evidence="1">The sequence shown here is derived from an EMBL/GenBank/DDBJ whole genome shotgun (WGS) entry which is preliminary data.</text>
</comment>
<dbReference type="RefSeq" id="WP_048310137.1">
    <property type="nucleotide sequence ID" value="NZ_CP119526.1"/>
</dbReference>
<sequence>MKIDLKAILTKELFEWIEEHPKRNQLIESIQGEVFQSIVHFREWNDSDYNGNEDWLEYAIRNEEEWRNETD</sequence>
<organism evidence="1 2">
    <name type="scientific">Guptibacillus hwajinpoensis</name>
    <dbReference type="NCBI Taxonomy" id="208199"/>
    <lineage>
        <taxon>Bacteria</taxon>
        <taxon>Bacillati</taxon>
        <taxon>Bacillota</taxon>
        <taxon>Bacilli</taxon>
        <taxon>Bacillales</taxon>
        <taxon>Guptibacillaceae</taxon>
        <taxon>Guptibacillus</taxon>
    </lineage>
</organism>
<evidence type="ECO:0000313" key="2">
    <source>
        <dbReference type="Proteomes" id="UP000035996"/>
    </source>
</evidence>
<dbReference type="OrthoDB" id="2923649at2"/>
<reference evidence="1" key="1">
    <citation type="submission" date="2015-06" db="EMBL/GenBank/DDBJ databases">
        <authorList>
            <person name="Liu B."/>
            <person name="Wang J."/>
            <person name="Zhu Y."/>
            <person name="Liu G."/>
            <person name="Chen Q."/>
            <person name="Zheng C."/>
            <person name="Che J."/>
            <person name="Ge C."/>
            <person name="Shi H."/>
            <person name="Pan Z."/>
            <person name="Liu X."/>
        </authorList>
    </citation>
    <scope>NUCLEOTIDE SEQUENCE [LARGE SCALE GENOMIC DNA]</scope>
    <source>
        <strain evidence="1">DSM 16346</strain>
    </source>
</reference>
<proteinExistence type="predicted"/>
<accession>A0A0J6CRN7</accession>